<sequence length="544" mass="61527">MFGLFTRALLVLVLLFGVLFAVVMALGYYLEWSTMTIVLITVGIVALQYLLGPFIIQTVYRIRWINLDELPMEVRNFIVSSCQKDRIKLPRIGIIDDGNPNAFTFGHYPSNARLVLTRGLLERLNTDEVNAVVGHELGHIVHWDFVVMTLASVVPLFFYIIFITMLWSRGGNRRSRGGTIIVGLASFLLYIITQYVVLLLSRIREYYADEHSAELTQNPNLLASSLVKIAYGLAEKKRETEESVIFSRKLNAIKSLGIFDPSSARNLAVASAGTEGFTLENMGNAMKWDLCNPWASMFELRSTHPLPAKRIKRLGKMSKRMGKAPLYDFVTQKQESFFGEFMVDVMVKYAPFITFVIIFIASVIFIPYYYIIDTIPLIAFSLGNALAVAMIFSLLKTRFKYPVRGFPERKIEDLLGEVKVSGMRPVPATLKGEIIGRGIPGLFLSEDMVLEDETGFIVIDYKQPLSIANMLFGLVVTERMIGRSVVAEGWYRRAPTPHLEMYHLRSDSEVWKGYTRMVRIILAIIGLITGIAISGYIFIHMNVF</sequence>
<evidence type="ECO:0000259" key="12">
    <source>
        <dbReference type="Pfam" id="PF01435"/>
    </source>
</evidence>
<keyword evidence="5" id="KW-0479">Metal-binding</keyword>
<evidence type="ECO:0000256" key="2">
    <source>
        <dbReference type="ARBA" id="ARBA00022475"/>
    </source>
</evidence>
<feature type="transmembrane region" description="Helical" evidence="11">
    <location>
        <begin position="349"/>
        <end position="371"/>
    </location>
</feature>
<evidence type="ECO:0000256" key="6">
    <source>
        <dbReference type="ARBA" id="ARBA00022801"/>
    </source>
</evidence>
<keyword evidence="4 11" id="KW-0812">Transmembrane</keyword>
<dbReference type="CDD" id="cd07338">
    <property type="entry name" value="M48B_HtpX_like"/>
    <property type="match status" value="1"/>
</dbReference>
<dbReference type="PANTHER" id="PTHR43221:SF2">
    <property type="entry name" value="PROTEASE HTPX HOMOLOG"/>
    <property type="match status" value="1"/>
</dbReference>
<dbReference type="PANTHER" id="PTHR43221">
    <property type="entry name" value="PROTEASE HTPX"/>
    <property type="match status" value="1"/>
</dbReference>
<evidence type="ECO:0000256" key="1">
    <source>
        <dbReference type="ARBA" id="ARBA00001947"/>
    </source>
</evidence>
<keyword evidence="3" id="KW-0645">Protease</keyword>
<feature type="transmembrane region" description="Helical" evidence="11">
    <location>
        <begin position="377"/>
        <end position="395"/>
    </location>
</feature>
<dbReference type="InterPro" id="IPR050083">
    <property type="entry name" value="HtpX_protease"/>
</dbReference>
<keyword evidence="10 11" id="KW-0472">Membrane</keyword>
<comment type="cofactor">
    <cofactor evidence="1">
        <name>Zn(2+)</name>
        <dbReference type="ChEBI" id="CHEBI:29105"/>
    </cofactor>
</comment>
<proteinExistence type="predicted"/>
<dbReference type="Pfam" id="PF01435">
    <property type="entry name" value="Peptidase_M48"/>
    <property type="match status" value="1"/>
</dbReference>
<evidence type="ECO:0000256" key="8">
    <source>
        <dbReference type="ARBA" id="ARBA00022989"/>
    </source>
</evidence>
<dbReference type="Gene3D" id="3.30.2010.10">
    <property type="entry name" value="Metalloproteases ('zincins'), catalytic domain"/>
    <property type="match status" value="1"/>
</dbReference>
<dbReference type="Proteomes" id="UP000192611">
    <property type="component" value="Unassembled WGS sequence"/>
</dbReference>
<keyword evidence="6" id="KW-0378">Hydrolase</keyword>
<feature type="transmembrane region" description="Helical" evidence="11">
    <location>
        <begin position="35"/>
        <end position="56"/>
    </location>
</feature>
<dbReference type="EMBL" id="NATQ01000037">
    <property type="protein sequence ID" value="OQX90640.1"/>
    <property type="molecule type" value="Genomic_DNA"/>
</dbReference>
<keyword evidence="7" id="KW-0862">Zinc</keyword>
<comment type="caution">
    <text evidence="13">The sequence shown here is derived from an EMBL/GenBank/DDBJ whole genome shotgun (WGS) entry which is preliminary data.</text>
</comment>
<evidence type="ECO:0000256" key="10">
    <source>
        <dbReference type="ARBA" id="ARBA00023136"/>
    </source>
</evidence>
<dbReference type="InterPro" id="IPR001915">
    <property type="entry name" value="Peptidase_M48"/>
</dbReference>
<evidence type="ECO:0000256" key="3">
    <source>
        <dbReference type="ARBA" id="ARBA00022670"/>
    </source>
</evidence>
<dbReference type="AlphaFoldDB" id="A0A1W9S2W6"/>
<evidence type="ECO:0000256" key="5">
    <source>
        <dbReference type="ARBA" id="ARBA00022723"/>
    </source>
</evidence>
<feature type="transmembrane region" description="Helical" evidence="11">
    <location>
        <begin position="179"/>
        <end position="200"/>
    </location>
</feature>
<protein>
    <recommendedName>
        <fullName evidence="12">Peptidase M48 domain-containing protein</fullName>
    </recommendedName>
</protein>
<evidence type="ECO:0000313" key="13">
    <source>
        <dbReference type="EMBL" id="OQX90640.1"/>
    </source>
</evidence>
<dbReference type="GO" id="GO:0006508">
    <property type="term" value="P:proteolysis"/>
    <property type="evidence" value="ECO:0007669"/>
    <property type="project" value="UniProtKB-KW"/>
</dbReference>
<evidence type="ECO:0000256" key="4">
    <source>
        <dbReference type="ARBA" id="ARBA00022692"/>
    </source>
</evidence>
<dbReference type="GO" id="GO:0004222">
    <property type="term" value="F:metalloendopeptidase activity"/>
    <property type="evidence" value="ECO:0007669"/>
    <property type="project" value="InterPro"/>
</dbReference>
<gene>
    <name evidence="13" type="ORF">B6D57_02425</name>
</gene>
<organism evidence="13 14">
    <name type="scientific">Candidatus Coatesbacteria bacterium 4484_99</name>
    <dbReference type="NCBI Taxonomy" id="1970774"/>
    <lineage>
        <taxon>Bacteria</taxon>
        <taxon>Candidatus Coatesiibacteriota</taxon>
    </lineage>
</organism>
<feature type="transmembrane region" description="Helical" evidence="11">
    <location>
        <begin position="145"/>
        <end position="167"/>
    </location>
</feature>
<name>A0A1W9S2W6_9BACT</name>
<feature type="domain" description="Peptidase M48" evidence="12">
    <location>
        <begin position="92"/>
        <end position="316"/>
    </location>
</feature>
<evidence type="ECO:0000256" key="9">
    <source>
        <dbReference type="ARBA" id="ARBA00023049"/>
    </source>
</evidence>
<accession>A0A1W9S2W6</accession>
<evidence type="ECO:0000313" key="14">
    <source>
        <dbReference type="Proteomes" id="UP000192611"/>
    </source>
</evidence>
<evidence type="ECO:0000256" key="7">
    <source>
        <dbReference type="ARBA" id="ARBA00022833"/>
    </source>
</evidence>
<keyword evidence="2" id="KW-1003">Cell membrane</keyword>
<keyword evidence="8 11" id="KW-1133">Transmembrane helix</keyword>
<keyword evidence="9" id="KW-0482">Metalloprotease</keyword>
<evidence type="ECO:0000256" key="11">
    <source>
        <dbReference type="SAM" id="Phobius"/>
    </source>
</evidence>
<feature type="transmembrane region" description="Helical" evidence="11">
    <location>
        <begin position="520"/>
        <end position="539"/>
    </location>
</feature>
<dbReference type="GO" id="GO:0046872">
    <property type="term" value="F:metal ion binding"/>
    <property type="evidence" value="ECO:0007669"/>
    <property type="project" value="UniProtKB-KW"/>
</dbReference>
<reference evidence="14" key="1">
    <citation type="submission" date="2017-03" db="EMBL/GenBank/DDBJ databases">
        <title>Novel pathways for hydrocarbon cycling and metabolic interdependencies in hydrothermal sediment communities.</title>
        <authorList>
            <person name="Dombrowski N."/>
            <person name="Seitz K."/>
            <person name="Teske A."/>
            <person name="Baker B."/>
        </authorList>
    </citation>
    <scope>NUCLEOTIDE SEQUENCE [LARGE SCALE GENOMIC DNA]</scope>
</reference>